<keyword evidence="2" id="KW-1185">Reference proteome</keyword>
<dbReference type="AlphaFoldDB" id="A0AAD9LQ30"/>
<reference evidence="1" key="1">
    <citation type="submission" date="2023-08" db="EMBL/GenBank/DDBJ databases">
        <title>Reference Genome Resource for the Citrus Pathogen Phytophthora citrophthora.</title>
        <authorList>
            <person name="Moller H."/>
            <person name="Coetzee B."/>
            <person name="Rose L.J."/>
            <person name="Van Niekerk J.M."/>
        </authorList>
    </citation>
    <scope>NUCLEOTIDE SEQUENCE</scope>
    <source>
        <strain evidence="1">STE-U-9442</strain>
    </source>
</reference>
<evidence type="ECO:0000313" key="2">
    <source>
        <dbReference type="Proteomes" id="UP001259832"/>
    </source>
</evidence>
<proteinExistence type="predicted"/>
<sequence length="302" mass="33505">MVKAKRNSNQNLSEDLNTLSRRGVVDKKITISCNQTHHDPKTDGFAEVDESVPPPFRIKVTTDTSETIPGLKTTKNPLSARHWPFSNQDQLLQMAVRGSDSCRGSDQVMNDFQSQLQWFGNDDQINNAHLFETVITLPSPRPTLEPEVIAIEDDLEDSDGLELQNRKVVTNQPPSEPQQVENQFPSRRAATAAKMATSVSDQPAQWIRSSTNPFFVEPPSTVDYDSMDPETAIEQTPLYTSEDLMTFTGTEMTDLHLDDYTAASIPAPPPSTGGWSSRLLSASSPQLRTSLGKDFLSLFAQH</sequence>
<accession>A0AAD9LQ30</accession>
<comment type="caution">
    <text evidence="1">The sequence shown here is derived from an EMBL/GenBank/DDBJ whole genome shotgun (WGS) entry which is preliminary data.</text>
</comment>
<dbReference type="EMBL" id="JASMQC010000006">
    <property type="protein sequence ID" value="KAK1944256.1"/>
    <property type="molecule type" value="Genomic_DNA"/>
</dbReference>
<evidence type="ECO:0000313" key="1">
    <source>
        <dbReference type="EMBL" id="KAK1944256.1"/>
    </source>
</evidence>
<organism evidence="1 2">
    <name type="scientific">Phytophthora citrophthora</name>
    <dbReference type="NCBI Taxonomy" id="4793"/>
    <lineage>
        <taxon>Eukaryota</taxon>
        <taxon>Sar</taxon>
        <taxon>Stramenopiles</taxon>
        <taxon>Oomycota</taxon>
        <taxon>Peronosporomycetes</taxon>
        <taxon>Peronosporales</taxon>
        <taxon>Peronosporaceae</taxon>
        <taxon>Phytophthora</taxon>
    </lineage>
</organism>
<name>A0AAD9LQ30_9STRA</name>
<dbReference type="Proteomes" id="UP001259832">
    <property type="component" value="Unassembled WGS sequence"/>
</dbReference>
<protein>
    <submittedName>
        <fullName evidence="1">Uncharacterized protein</fullName>
    </submittedName>
</protein>
<gene>
    <name evidence="1" type="ORF">P3T76_004168</name>
</gene>